<dbReference type="PANTHER" id="PTHR33336:SF3">
    <property type="entry name" value="ABM DOMAIN-CONTAINING PROTEIN"/>
    <property type="match status" value="1"/>
</dbReference>
<keyword evidence="2" id="KW-0560">Oxidoreductase</keyword>
<feature type="domain" description="ABM" evidence="1">
    <location>
        <begin position="6"/>
        <end position="94"/>
    </location>
</feature>
<name>A0ABX0UC49_9FLAO</name>
<comment type="caution">
    <text evidence="2">The sequence shown here is derived from an EMBL/GenBank/DDBJ whole genome shotgun (WGS) entry which is preliminary data.</text>
</comment>
<protein>
    <submittedName>
        <fullName evidence="2">Quinol monooxygenase YgiN</fullName>
    </submittedName>
</protein>
<dbReference type="GO" id="GO:0004497">
    <property type="term" value="F:monooxygenase activity"/>
    <property type="evidence" value="ECO:0007669"/>
    <property type="project" value="UniProtKB-KW"/>
</dbReference>
<dbReference type="Gene3D" id="3.30.70.100">
    <property type="match status" value="1"/>
</dbReference>
<dbReference type="EMBL" id="JAASQL010000006">
    <property type="protein sequence ID" value="NIJ46393.1"/>
    <property type="molecule type" value="Genomic_DNA"/>
</dbReference>
<dbReference type="InterPro" id="IPR050744">
    <property type="entry name" value="AI-2_Isomerase_LsrG"/>
</dbReference>
<dbReference type="SUPFAM" id="SSF54909">
    <property type="entry name" value="Dimeric alpha+beta barrel"/>
    <property type="match status" value="1"/>
</dbReference>
<evidence type="ECO:0000313" key="2">
    <source>
        <dbReference type="EMBL" id="NIJ46393.1"/>
    </source>
</evidence>
<sequence>MKKSYLTIVAKIEVAEKDREFMLSELMELVSISKTEKGNIDYILHSDNENPNQFFMLEKWSTIESLESHTQTKHFIHFKKVTEGKLKEFVVHKMTEIIN</sequence>
<reference evidence="2 3" key="1">
    <citation type="submission" date="2020-03" db="EMBL/GenBank/DDBJ databases">
        <title>Genomic Encyclopedia of Type Strains, Phase IV (KMG-IV): sequencing the most valuable type-strain genomes for metagenomic binning, comparative biology and taxonomic classification.</title>
        <authorList>
            <person name="Goeker M."/>
        </authorList>
    </citation>
    <scope>NUCLEOTIDE SEQUENCE [LARGE SCALE GENOMIC DNA]</scope>
    <source>
        <strain evidence="2 3">DSM 101599</strain>
    </source>
</reference>
<proteinExistence type="predicted"/>
<dbReference type="PROSITE" id="PS51725">
    <property type="entry name" value="ABM"/>
    <property type="match status" value="1"/>
</dbReference>
<dbReference type="Pfam" id="PF03992">
    <property type="entry name" value="ABM"/>
    <property type="match status" value="1"/>
</dbReference>
<dbReference type="InterPro" id="IPR007138">
    <property type="entry name" value="ABM_dom"/>
</dbReference>
<gene>
    <name evidence="2" type="ORF">FHR24_002880</name>
</gene>
<dbReference type="PANTHER" id="PTHR33336">
    <property type="entry name" value="QUINOL MONOOXYGENASE YGIN-RELATED"/>
    <property type="match status" value="1"/>
</dbReference>
<accession>A0ABX0UC49</accession>
<evidence type="ECO:0000259" key="1">
    <source>
        <dbReference type="PROSITE" id="PS51725"/>
    </source>
</evidence>
<keyword evidence="2" id="KW-0503">Monooxygenase</keyword>
<organism evidence="2 3">
    <name type="scientific">Wenyingzhuangia heitensis</name>
    <dbReference type="NCBI Taxonomy" id="1487859"/>
    <lineage>
        <taxon>Bacteria</taxon>
        <taxon>Pseudomonadati</taxon>
        <taxon>Bacteroidota</taxon>
        <taxon>Flavobacteriia</taxon>
        <taxon>Flavobacteriales</taxon>
        <taxon>Flavobacteriaceae</taxon>
        <taxon>Wenyingzhuangia</taxon>
    </lineage>
</organism>
<evidence type="ECO:0000313" key="3">
    <source>
        <dbReference type="Proteomes" id="UP000745859"/>
    </source>
</evidence>
<dbReference type="Proteomes" id="UP000745859">
    <property type="component" value="Unassembled WGS sequence"/>
</dbReference>
<keyword evidence="3" id="KW-1185">Reference proteome</keyword>
<dbReference type="InterPro" id="IPR011008">
    <property type="entry name" value="Dimeric_a/b-barrel"/>
</dbReference>
<dbReference type="RefSeq" id="WP_167190429.1">
    <property type="nucleotide sequence ID" value="NZ_JAASQL010000006.1"/>
</dbReference>